<dbReference type="Proteomes" id="UP000515563">
    <property type="component" value="Chromosome"/>
</dbReference>
<reference evidence="4" key="1">
    <citation type="submission" date="2019-09" db="EMBL/GenBank/DDBJ databases">
        <title>Antimicrobial potential of Antarctic Bacteria.</title>
        <authorList>
            <person name="Benaud N."/>
            <person name="Edwards R.J."/>
            <person name="Ferrari B.C."/>
        </authorList>
    </citation>
    <scope>NUCLEOTIDE SEQUENCE [LARGE SCALE GENOMIC DNA]</scope>
    <source>
        <strain evidence="4">SPB151</strain>
    </source>
</reference>
<feature type="transmembrane region" description="Helical" evidence="2">
    <location>
        <begin position="68"/>
        <end position="86"/>
    </location>
</feature>
<feature type="transmembrane region" description="Helical" evidence="2">
    <location>
        <begin position="196"/>
        <end position="220"/>
    </location>
</feature>
<gene>
    <name evidence="3" type="ORF">F1D05_36735</name>
</gene>
<dbReference type="EMBL" id="CP043661">
    <property type="protein sequence ID" value="QNE22435.1"/>
    <property type="molecule type" value="Genomic_DNA"/>
</dbReference>
<feature type="transmembrane region" description="Helical" evidence="2">
    <location>
        <begin position="129"/>
        <end position="150"/>
    </location>
</feature>
<evidence type="ECO:0000313" key="3">
    <source>
        <dbReference type="EMBL" id="QNE22435.1"/>
    </source>
</evidence>
<protein>
    <submittedName>
        <fullName evidence="3">DUF3159 domain-containing protein</fullName>
    </submittedName>
</protein>
<dbReference type="KEGG" id="kqi:F1D05_36735"/>
<feature type="region of interest" description="Disordered" evidence="1">
    <location>
        <begin position="1"/>
        <end position="26"/>
    </location>
</feature>
<keyword evidence="2" id="KW-0812">Transmembrane</keyword>
<organism evidence="3 4">
    <name type="scientific">Kribbella qitaiheensis</name>
    <dbReference type="NCBI Taxonomy" id="1544730"/>
    <lineage>
        <taxon>Bacteria</taxon>
        <taxon>Bacillati</taxon>
        <taxon>Actinomycetota</taxon>
        <taxon>Actinomycetes</taxon>
        <taxon>Propionibacteriales</taxon>
        <taxon>Kribbellaceae</taxon>
        <taxon>Kribbella</taxon>
    </lineage>
</organism>
<keyword evidence="2" id="KW-0472">Membrane</keyword>
<feature type="transmembrane region" description="Helical" evidence="2">
    <location>
        <begin position="91"/>
        <end position="109"/>
    </location>
</feature>
<accession>A0A7G6X870</accession>
<keyword evidence="2" id="KW-1133">Transmembrane helix</keyword>
<evidence type="ECO:0000256" key="1">
    <source>
        <dbReference type="SAM" id="MobiDB-lite"/>
    </source>
</evidence>
<dbReference type="Pfam" id="PF11361">
    <property type="entry name" value="DUF3159"/>
    <property type="match status" value="1"/>
</dbReference>
<dbReference type="InterPro" id="IPR016566">
    <property type="entry name" value="UCP010219"/>
</dbReference>
<feature type="transmembrane region" description="Helical" evidence="2">
    <location>
        <begin position="170"/>
        <end position="190"/>
    </location>
</feature>
<sequence length="245" mass="26750">MAEPAKPELDEALPVDALPADPPAEAPPRVEKTMMQQLGGWAGMLMDIGLPWIAFTIVYAFSDHDLKLALIVAISAAAVVGVFRLIRRQQIGNVIGGFVGVLISAWTAHRTGQAQDVYLPGILLNSGFGLVYLITILTKYPLFGLAYGAITQTGLAWRKDEMLFKALNRVTMVFTAQVGIRLLIMLPLYLAHNVNALGIAKVALGLPFYAVTLWVSYSVLRGSMTPEKWDETKDSITHMLRGTKV</sequence>
<reference evidence="3 4" key="2">
    <citation type="journal article" date="2020" name="Microbiol. Resour. Announc.">
        <title>Antarctic desert soil bacteria exhibit high novel natural product potential, evaluated through long-read genome sequencing and comparative genomics.</title>
        <authorList>
            <person name="Benaud N."/>
            <person name="Edwards R.J."/>
            <person name="Amos T.G."/>
            <person name="D'Agostino P.M."/>
            <person name="Gutierrez-Chavez C."/>
            <person name="Montgomery K."/>
            <person name="Nicetic I."/>
            <person name="Ferrari B.C."/>
        </authorList>
    </citation>
    <scope>NUCLEOTIDE SEQUENCE [LARGE SCALE GENOMIC DNA]</scope>
    <source>
        <strain evidence="3 4">SPB151</strain>
    </source>
</reference>
<dbReference type="RefSeq" id="WP_185444847.1">
    <property type="nucleotide sequence ID" value="NZ_CP043661.1"/>
</dbReference>
<feature type="transmembrane region" description="Helical" evidence="2">
    <location>
        <begin position="38"/>
        <end position="62"/>
    </location>
</feature>
<dbReference type="AlphaFoldDB" id="A0A7G6X870"/>
<evidence type="ECO:0000256" key="2">
    <source>
        <dbReference type="SAM" id="Phobius"/>
    </source>
</evidence>
<evidence type="ECO:0000313" key="4">
    <source>
        <dbReference type="Proteomes" id="UP000515563"/>
    </source>
</evidence>
<keyword evidence="4" id="KW-1185">Reference proteome</keyword>
<proteinExistence type="predicted"/>
<name>A0A7G6X870_9ACTN</name>